<name>A0A9R0VKI3_TRITD</name>
<accession>A0A9R0VKI3</accession>
<dbReference type="SMART" id="SM00385">
    <property type="entry name" value="CYCLIN"/>
    <property type="match status" value="2"/>
</dbReference>
<dbReference type="Proteomes" id="UP000324705">
    <property type="component" value="Chromosome 3A"/>
</dbReference>
<dbReference type="InterPro" id="IPR043198">
    <property type="entry name" value="Cyclin/Ssn8"/>
</dbReference>
<evidence type="ECO:0000313" key="5">
    <source>
        <dbReference type="Proteomes" id="UP000324705"/>
    </source>
</evidence>
<dbReference type="InterPro" id="IPR013763">
    <property type="entry name" value="Cyclin-like_dom"/>
</dbReference>
<gene>
    <name evidence="4" type="ORF">TRITD_3Av1G111790</name>
</gene>
<dbReference type="Gramene" id="TRITD3Av1G111790.3">
    <property type="protein sequence ID" value="TRITD3Av1G111790.3"/>
    <property type="gene ID" value="TRITD3Av1G111790"/>
</dbReference>
<dbReference type="PANTHER" id="PTHR10026">
    <property type="entry name" value="CYCLIN"/>
    <property type="match status" value="1"/>
</dbReference>
<evidence type="ECO:0000256" key="2">
    <source>
        <dbReference type="SAM" id="MobiDB-lite"/>
    </source>
</evidence>
<evidence type="ECO:0000256" key="1">
    <source>
        <dbReference type="RuleBase" id="RU000383"/>
    </source>
</evidence>
<dbReference type="GO" id="GO:0016538">
    <property type="term" value="F:cyclin-dependent protein serine/threonine kinase regulator activity"/>
    <property type="evidence" value="ECO:0007669"/>
    <property type="project" value="InterPro"/>
</dbReference>
<keyword evidence="1" id="KW-0195">Cyclin</keyword>
<protein>
    <recommendedName>
        <fullName evidence="3">Cyclin-like domain-containing protein</fullName>
    </recommendedName>
</protein>
<dbReference type="Gene3D" id="1.10.472.10">
    <property type="entry name" value="Cyclin-like"/>
    <property type="match status" value="2"/>
</dbReference>
<feature type="domain" description="Cyclin-like" evidence="3">
    <location>
        <begin position="280"/>
        <end position="363"/>
    </location>
</feature>
<feature type="region of interest" description="Disordered" evidence="2">
    <location>
        <begin position="1"/>
        <end position="73"/>
    </location>
</feature>
<dbReference type="InterPro" id="IPR006671">
    <property type="entry name" value="Cyclin_N"/>
</dbReference>
<comment type="similarity">
    <text evidence="1">Belongs to the cyclin family.</text>
</comment>
<dbReference type="SUPFAM" id="SSF47954">
    <property type="entry name" value="Cyclin-like"/>
    <property type="match status" value="2"/>
</dbReference>
<dbReference type="Pfam" id="PF00134">
    <property type="entry name" value="Cyclin_N"/>
    <property type="match status" value="1"/>
</dbReference>
<evidence type="ECO:0000313" key="4">
    <source>
        <dbReference type="EMBL" id="VAH60643.1"/>
    </source>
</evidence>
<feature type="region of interest" description="Disordered" evidence="2">
    <location>
        <begin position="85"/>
        <end position="129"/>
    </location>
</feature>
<sequence length="365" mass="41718">MASLIERKSSSFSQPFHPDLVRHRPHPYSHDHPPPHRPRRRGRDHDDAYHTHSQPYPQPCPHANTAPYHPRHDPLALSHLQEPIFPAPSQRAPGTPPPKRARRAPEPRCDPPVAAVPRLLPTRHPKDGDARALLSREEIERRSPSWKDGIDSALEARLRASYCAYLRCLGFRLGLPQTTVATAVVYCHRFFFHRSHACNDRFLVATAALFLASKTEETTCLLNTILRASCEVSENQEFNLLPYMSRGQNWFELYRESVIQAEQMILTTLDFELEVVHPYTSLSSALSRLGLSHSVIFNVALSLINEGLRSSLWLQFKPHHIAAGAAFLAGKFLRYDITFHQNFWHEFKTTPHTVQDVVQQLKELL</sequence>
<feature type="domain" description="Cyclin-like" evidence="3">
    <location>
        <begin position="164"/>
        <end position="267"/>
    </location>
</feature>
<dbReference type="GO" id="GO:0006357">
    <property type="term" value="P:regulation of transcription by RNA polymerase II"/>
    <property type="evidence" value="ECO:0007669"/>
    <property type="project" value="InterPro"/>
</dbReference>
<dbReference type="OMA" id="LEVTHPY"/>
<dbReference type="InterPro" id="IPR036915">
    <property type="entry name" value="Cyclin-like_sf"/>
</dbReference>
<keyword evidence="5" id="KW-1185">Reference proteome</keyword>
<dbReference type="EMBL" id="LT934115">
    <property type="protein sequence ID" value="VAH60643.1"/>
    <property type="molecule type" value="Genomic_DNA"/>
</dbReference>
<evidence type="ECO:0000259" key="3">
    <source>
        <dbReference type="SMART" id="SM00385"/>
    </source>
</evidence>
<dbReference type="FunFam" id="1.10.472.10:FF:000212">
    <property type="entry name" value="Cyclin-T1-2"/>
    <property type="match status" value="1"/>
</dbReference>
<organism evidence="4 5">
    <name type="scientific">Triticum turgidum subsp. durum</name>
    <name type="common">Durum wheat</name>
    <name type="synonym">Triticum durum</name>
    <dbReference type="NCBI Taxonomy" id="4567"/>
    <lineage>
        <taxon>Eukaryota</taxon>
        <taxon>Viridiplantae</taxon>
        <taxon>Streptophyta</taxon>
        <taxon>Embryophyta</taxon>
        <taxon>Tracheophyta</taxon>
        <taxon>Spermatophyta</taxon>
        <taxon>Magnoliopsida</taxon>
        <taxon>Liliopsida</taxon>
        <taxon>Poales</taxon>
        <taxon>Poaceae</taxon>
        <taxon>BOP clade</taxon>
        <taxon>Pooideae</taxon>
        <taxon>Triticodae</taxon>
        <taxon>Triticeae</taxon>
        <taxon>Triticinae</taxon>
        <taxon>Triticum</taxon>
    </lineage>
</organism>
<proteinExistence type="inferred from homology"/>
<reference evidence="4 5" key="1">
    <citation type="submission" date="2017-09" db="EMBL/GenBank/DDBJ databases">
        <authorList>
            <consortium name="International Durum Wheat Genome Sequencing Consortium (IDWGSC)"/>
            <person name="Milanesi L."/>
        </authorList>
    </citation>
    <scope>NUCLEOTIDE SEQUENCE [LARGE SCALE GENOMIC DNA]</scope>
    <source>
        <strain evidence="5">cv. Svevo</strain>
    </source>
</reference>
<dbReference type="AlphaFoldDB" id="A0A9R0VKI3"/>